<comment type="catalytic activity">
    <reaction evidence="1">
        <text>Hydrolysis of terminal non-reducing N-acetyl-D-hexosamine residues in N-acetyl-beta-D-hexosaminides.</text>
        <dbReference type="EC" id="3.2.1.52"/>
    </reaction>
</comment>
<dbReference type="STRING" id="280093.SAMN05443373_101428"/>
<evidence type="ECO:0000256" key="4">
    <source>
        <dbReference type="ARBA" id="ARBA00022801"/>
    </source>
</evidence>
<evidence type="ECO:0000313" key="12">
    <source>
        <dbReference type="EMBL" id="SHG32673.1"/>
    </source>
</evidence>
<keyword evidence="14" id="KW-1185">Reference proteome</keyword>
<dbReference type="AlphaFoldDB" id="A0A1M5IY48"/>
<evidence type="ECO:0000256" key="1">
    <source>
        <dbReference type="ARBA" id="ARBA00001231"/>
    </source>
</evidence>
<accession>A0A1M5IY48</accession>
<dbReference type="Proteomes" id="UP000184384">
    <property type="component" value="Unassembled WGS sequence"/>
</dbReference>
<dbReference type="InterPro" id="IPR015883">
    <property type="entry name" value="Glyco_hydro_20_cat"/>
</dbReference>
<evidence type="ECO:0000256" key="2">
    <source>
        <dbReference type="ARBA" id="ARBA00006285"/>
    </source>
</evidence>
<dbReference type="Gene3D" id="2.60.120.260">
    <property type="entry name" value="Galactose-binding domain-like"/>
    <property type="match status" value="1"/>
</dbReference>
<sequence>MKKALILSLFLGILLLGCKSQNVVVSTKTTLAIIPQPKLIETSKKGLDIKSLSELELPELWRDLGGQFAEFNQKNKLQPLRIVEKANATAIRIKKVQNLSLESYKLLIDKKGVLIEASDYGGAFNALQTWKQLVLHAENGIVMQVKIEDQPRFNYRGLMLDCSRHFWTVNELKETITQMAFFKLNKLHLHLTDNNAWRIEIKAYPKLTTAGTYYKDYPELSDKFYTQEDLKEVVAFAGLHNIEVIPEIDIPGHATGILAAYPDLSCTGGEFEVYPEEMPLKDRKRTNVNMLCLGNPEVYAFSEKVIQEIVSIFPSQKIHLGGDEVPTTIWEKCTKCQKLHQQEHLKEWGELQDYFTKRMSNVVQKLGKTMVGWDEINERHAASADDIVMVWRDYGFKQGLEALQRNVPVIMAPQHGCYYDWGYAGNATRKVYEWDPISAEMEALNKNNLVLGGQACLWTERVSTQNRIEEMLYPRITALAEVLWSPKENRNWDSYLKRLDQSYDSMKALGIDYYIDDAINETEFKPKNEKPALVRHAWLTTNLPNHGNYHLEYIFDGKSNTFYWGSRSIGVGDWYQIKLGEPVKATKISVLTGDSKDYIQFADLLISEDGETFEKIAAFKDDGTATAALQGKTIRAIRIEATKQHSCWPVIKEIKIE</sequence>
<evidence type="ECO:0000313" key="14">
    <source>
        <dbReference type="Proteomes" id="UP000237771"/>
    </source>
</evidence>
<dbReference type="SUPFAM" id="SSF49785">
    <property type="entry name" value="Galactose-binding domain-like"/>
    <property type="match status" value="1"/>
</dbReference>
<dbReference type="InterPro" id="IPR015882">
    <property type="entry name" value="HEX_bac_N"/>
</dbReference>
<dbReference type="Gene3D" id="3.20.20.80">
    <property type="entry name" value="Glycosidases"/>
    <property type="match status" value="1"/>
</dbReference>
<dbReference type="Gene3D" id="3.30.379.10">
    <property type="entry name" value="Chitobiase/beta-hexosaminidase domain 2-like"/>
    <property type="match status" value="1"/>
</dbReference>
<feature type="signal peptide" evidence="7">
    <location>
        <begin position="1"/>
        <end position="22"/>
    </location>
</feature>
<keyword evidence="4" id="KW-0378">Hydrolase</keyword>
<dbReference type="Pfam" id="PF00754">
    <property type="entry name" value="F5_F8_type_C"/>
    <property type="match status" value="1"/>
</dbReference>
<dbReference type="Proteomes" id="UP000237771">
    <property type="component" value="Unassembled WGS sequence"/>
</dbReference>
<dbReference type="PANTHER" id="PTHR22600:SF57">
    <property type="entry name" value="BETA-N-ACETYLHEXOSAMINIDASE"/>
    <property type="match status" value="1"/>
</dbReference>
<reference evidence="12" key="2">
    <citation type="submission" date="2016-11" db="EMBL/GenBank/DDBJ databases">
        <authorList>
            <person name="Jaros S."/>
            <person name="Januszkiewicz K."/>
            <person name="Wedrychowicz H."/>
        </authorList>
    </citation>
    <scope>NUCLEOTIDE SEQUENCE [LARGE SCALE GENOMIC DNA]</scope>
    <source>
        <strain evidence="12">DSM 19729</strain>
    </source>
</reference>
<dbReference type="EC" id="3.2.1.52" evidence="3"/>
<dbReference type="EMBL" id="FQWO01000001">
    <property type="protein sequence ID" value="SHG32673.1"/>
    <property type="molecule type" value="Genomic_DNA"/>
</dbReference>
<feature type="domain" description="F5/8 type C" evidence="9">
    <location>
        <begin position="545"/>
        <end position="653"/>
    </location>
</feature>
<reference evidence="13" key="1">
    <citation type="submission" date="2016-11" db="EMBL/GenBank/DDBJ databases">
        <authorList>
            <person name="Varghese N."/>
            <person name="Submissions S."/>
        </authorList>
    </citation>
    <scope>NUCLEOTIDE SEQUENCE [LARGE SCALE GENOMIC DNA]</scope>
    <source>
        <strain evidence="13">DSM 19729</strain>
    </source>
</reference>
<evidence type="ECO:0000256" key="3">
    <source>
        <dbReference type="ARBA" id="ARBA00012663"/>
    </source>
</evidence>
<dbReference type="PROSITE" id="PS51257">
    <property type="entry name" value="PROKAR_LIPOPROTEIN"/>
    <property type="match status" value="1"/>
</dbReference>
<evidence type="ECO:0000256" key="5">
    <source>
        <dbReference type="ARBA" id="ARBA00023295"/>
    </source>
</evidence>
<name>A0A1M5IY48_9FLAO</name>
<dbReference type="InterPro" id="IPR008979">
    <property type="entry name" value="Galactose-bd-like_sf"/>
</dbReference>
<reference evidence="11 14" key="3">
    <citation type="submission" date="2018-03" db="EMBL/GenBank/DDBJ databases">
        <title>Genomic Encyclopedia of Archaeal and Bacterial Type Strains, Phase II (KMG-II): from individual species to whole genera.</title>
        <authorList>
            <person name="Goeker M."/>
        </authorList>
    </citation>
    <scope>NUCLEOTIDE SEQUENCE [LARGE SCALE GENOMIC DNA]</scope>
    <source>
        <strain evidence="11 14">DSM 17797</strain>
    </source>
</reference>
<evidence type="ECO:0000259" key="10">
    <source>
        <dbReference type="Pfam" id="PF02838"/>
    </source>
</evidence>
<dbReference type="Pfam" id="PF02838">
    <property type="entry name" value="Glyco_hydro_20b"/>
    <property type="match status" value="1"/>
</dbReference>
<dbReference type="GO" id="GO:0004563">
    <property type="term" value="F:beta-N-acetylhexosaminidase activity"/>
    <property type="evidence" value="ECO:0007669"/>
    <property type="project" value="UniProtKB-EC"/>
</dbReference>
<feature type="chain" id="PRO_5012251612" description="beta-N-acetylhexosaminidase" evidence="7">
    <location>
        <begin position="23"/>
        <end position="657"/>
    </location>
</feature>
<dbReference type="RefSeq" id="WP_072939100.1">
    <property type="nucleotide sequence ID" value="NZ_FQWO01000001.1"/>
</dbReference>
<dbReference type="EMBL" id="PVUB01000001">
    <property type="protein sequence ID" value="PRZ28138.1"/>
    <property type="molecule type" value="Genomic_DNA"/>
</dbReference>
<comment type="similarity">
    <text evidence="2">Belongs to the glycosyl hydrolase 20 family.</text>
</comment>
<dbReference type="Pfam" id="PF00728">
    <property type="entry name" value="Glyco_hydro_20"/>
    <property type="match status" value="1"/>
</dbReference>
<evidence type="ECO:0000259" key="9">
    <source>
        <dbReference type="Pfam" id="PF00754"/>
    </source>
</evidence>
<dbReference type="GO" id="GO:0030203">
    <property type="term" value="P:glycosaminoglycan metabolic process"/>
    <property type="evidence" value="ECO:0007669"/>
    <property type="project" value="TreeGrafter"/>
</dbReference>
<dbReference type="SUPFAM" id="SSF55545">
    <property type="entry name" value="beta-N-acetylhexosaminidase-like domain"/>
    <property type="match status" value="1"/>
</dbReference>
<organism evidence="12 13">
    <name type="scientific">Flavobacterium granuli</name>
    <dbReference type="NCBI Taxonomy" id="280093"/>
    <lineage>
        <taxon>Bacteria</taxon>
        <taxon>Pseudomonadati</taxon>
        <taxon>Bacteroidota</taxon>
        <taxon>Flavobacteriia</taxon>
        <taxon>Flavobacteriales</taxon>
        <taxon>Flavobacteriaceae</taxon>
        <taxon>Flavobacterium</taxon>
    </lineage>
</organism>
<dbReference type="InterPro" id="IPR029018">
    <property type="entry name" value="Hex-like_dom2"/>
</dbReference>
<dbReference type="OrthoDB" id="9763537at2"/>
<dbReference type="GO" id="GO:0016020">
    <property type="term" value="C:membrane"/>
    <property type="evidence" value="ECO:0007669"/>
    <property type="project" value="TreeGrafter"/>
</dbReference>
<dbReference type="CDD" id="cd06563">
    <property type="entry name" value="GH20_chitobiase-like"/>
    <property type="match status" value="1"/>
</dbReference>
<evidence type="ECO:0000313" key="13">
    <source>
        <dbReference type="Proteomes" id="UP000184384"/>
    </source>
</evidence>
<dbReference type="GO" id="GO:0005975">
    <property type="term" value="P:carbohydrate metabolic process"/>
    <property type="evidence" value="ECO:0007669"/>
    <property type="project" value="InterPro"/>
</dbReference>
<evidence type="ECO:0000313" key="11">
    <source>
        <dbReference type="EMBL" id="PRZ28138.1"/>
    </source>
</evidence>
<dbReference type="PRINTS" id="PR00738">
    <property type="entry name" value="GLHYDRLASE20"/>
</dbReference>
<dbReference type="InterPro" id="IPR000421">
    <property type="entry name" value="FA58C"/>
</dbReference>
<protein>
    <recommendedName>
        <fullName evidence="3">beta-N-acetylhexosaminidase</fullName>
        <ecNumber evidence="3">3.2.1.52</ecNumber>
    </recommendedName>
</protein>
<evidence type="ECO:0000259" key="8">
    <source>
        <dbReference type="Pfam" id="PF00728"/>
    </source>
</evidence>
<proteinExistence type="inferred from homology"/>
<dbReference type="InterPro" id="IPR017853">
    <property type="entry name" value="GH"/>
</dbReference>
<feature type="domain" description="Beta-hexosaminidase bacterial type N-terminal" evidence="10">
    <location>
        <begin position="32"/>
        <end position="150"/>
    </location>
</feature>
<evidence type="ECO:0000256" key="6">
    <source>
        <dbReference type="PIRSR" id="PIRSR625705-1"/>
    </source>
</evidence>
<gene>
    <name evidence="11" type="ORF">BC624_101428</name>
    <name evidence="12" type="ORF">SAMN05443373_101428</name>
</gene>
<dbReference type="PANTHER" id="PTHR22600">
    <property type="entry name" value="BETA-HEXOSAMINIDASE"/>
    <property type="match status" value="1"/>
</dbReference>
<dbReference type="InterPro" id="IPR025705">
    <property type="entry name" value="Beta_hexosaminidase_sua/sub"/>
</dbReference>
<keyword evidence="5" id="KW-0326">Glycosidase</keyword>
<dbReference type="SUPFAM" id="SSF51445">
    <property type="entry name" value="(Trans)glycosidases"/>
    <property type="match status" value="1"/>
</dbReference>
<feature type="active site" description="Proton donor" evidence="6">
    <location>
        <position position="324"/>
    </location>
</feature>
<evidence type="ECO:0000256" key="7">
    <source>
        <dbReference type="SAM" id="SignalP"/>
    </source>
</evidence>
<feature type="domain" description="Glycoside hydrolase family 20 catalytic" evidence="8">
    <location>
        <begin position="153"/>
        <end position="486"/>
    </location>
</feature>
<keyword evidence="7" id="KW-0732">Signal</keyword>